<proteinExistence type="predicted"/>
<evidence type="ECO:0000313" key="2">
    <source>
        <dbReference type="Proteomes" id="UP000006746"/>
    </source>
</evidence>
<dbReference type="InterPro" id="IPR044855">
    <property type="entry name" value="CoA-Trfase_III_dom3_sf"/>
</dbReference>
<accession>K2JYI9</accession>
<sequence>MPTHAPTSPSEALAGLWRLLGQPESALSRVTLTGAEPALPSSFAVGTAAQASIAASALAAAELDRLRKGREQSVSVDMRHAAVEFRSERYLRVDGGPAPELWDSIAGTYRCGDGRWVRLHTNFPHHREGVLAILGCAGERAAVAEALKGWKAEDFEQRAADARLVVTAMRSFAEWDAHPQGQAVAALPVMSLEKIGDAPPLTLPPDERPLSGVRVLDLTRIIAGPVAGRTLAAHGADVLLVTAPHLPSVAPLVIDTGRGKRTTQLDLRAAADKERFTALLRDAHVLVQGYRPGGIEALGFGPEQAAAIRPGIIYVTLSAYGPDGPWAGRRGFDSLVQTASGLNVAEAEAAGIDGPKPLPAQALDHASGYLMAYGAMAALARQMQEGGSWHVRVSLAQTGHWLRGLGRIEGGFSAPDPSQEDVADLLEESQSGFGRLSAVRHAGLLSETPPVWERPSMPLGSQEPVWL</sequence>
<dbReference type="AlphaFoldDB" id="K2JYI9"/>
<dbReference type="GO" id="GO:0016740">
    <property type="term" value="F:transferase activity"/>
    <property type="evidence" value="ECO:0007669"/>
    <property type="project" value="UniProtKB-KW"/>
</dbReference>
<organism evidence="1 2">
    <name type="scientific">Oceanibaculum indicum P24</name>
    <dbReference type="NCBI Taxonomy" id="1207063"/>
    <lineage>
        <taxon>Bacteria</taxon>
        <taxon>Pseudomonadati</taxon>
        <taxon>Pseudomonadota</taxon>
        <taxon>Alphaproteobacteria</taxon>
        <taxon>Rhodospirillales</taxon>
        <taxon>Oceanibaculaceae</taxon>
        <taxon>Oceanibaculum</taxon>
    </lineage>
</organism>
<protein>
    <submittedName>
        <fullName evidence="1">CoA-transferase family III, caib/baif family protein</fullName>
    </submittedName>
</protein>
<dbReference type="InterPro" id="IPR003673">
    <property type="entry name" value="CoA-Trfase_fam_III"/>
</dbReference>
<keyword evidence="1" id="KW-0808">Transferase</keyword>
<name>K2JYI9_9PROT</name>
<dbReference type="EMBL" id="AMRL01000026">
    <property type="protein sequence ID" value="EKE70305.1"/>
    <property type="molecule type" value="Genomic_DNA"/>
</dbReference>
<dbReference type="Gene3D" id="3.40.50.10540">
    <property type="entry name" value="Crotonobetainyl-coa:carnitine coa-transferase, domain 1"/>
    <property type="match status" value="2"/>
</dbReference>
<dbReference type="Pfam" id="PF02515">
    <property type="entry name" value="CoA_transf_3"/>
    <property type="match status" value="2"/>
</dbReference>
<gene>
    <name evidence="1" type="ORF">P24_15701</name>
</gene>
<dbReference type="STRING" id="1207063.P24_15701"/>
<dbReference type="RefSeq" id="WP_008945743.1">
    <property type="nucleotide sequence ID" value="NZ_AMRL01000026.1"/>
</dbReference>
<dbReference type="Proteomes" id="UP000006746">
    <property type="component" value="Unassembled WGS sequence"/>
</dbReference>
<reference evidence="1 2" key="1">
    <citation type="journal article" date="2012" name="J. Bacteriol.">
        <title>Genome Sequence of Oceanibaculum indicum Type Strain P24.</title>
        <authorList>
            <person name="Lai Q."/>
            <person name="Shao Z."/>
        </authorList>
    </citation>
    <scope>NUCLEOTIDE SEQUENCE [LARGE SCALE GENOMIC DNA]</scope>
    <source>
        <strain evidence="1 2">P24</strain>
    </source>
</reference>
<dbReference type="Gene3D" id="3.30.1540.10">
    <property type="entry name" value="formyl-coa transferase, domain 3"/>
    <property type="match status" value="1"/>
</dbReference>
<evidence type="ECO:0000313" key="1">
    <source>
        <dbReference type="EMBL" id="EKE70305.1"/>
    </source>
</evidence>
<dbReference type="SUPFAM" id="SSF89796">
    <property type="entry name" value="CoA-transferase family III (CaiB/BaiF)"/>
    <property type="match status" value="2"/>
</dbReference>
<dbReference type="InterPro" id="IPR023606">
    <property type="entry name" value="CoA-Trfase_III_dom_1_sf"/>
</dbReference>
<comment type="caution">
    <text evidence="1">The sequence shown here is derived from an EMBL/GenBank/DDBJ whole genome shotgun (WGS) entry which is preliminary data.</text>
</comment>
<dbReference type="InterPro" id="IPR050509">
    <property type="entry name" value="CoA-transferase_III"/>
</dbReference>
<dbReference type="eggNOG" id="COG1804">
    <property type="taxonomic scope" value="Bacteria"/>
</dbReference>
<dbReference type="PANTHER" id="PTHR48228">
    <property type="entry name" value="SUCCINYL-COA--D-CITRAMALATE COA-TRANSFERASE"/>
    <property type="match status" value="1"/>
</dbReference>
<dbReference type="PATRIC" id="fig|1207063.3.peg.3169"/>
<keyword evidence="2" id="KW-1185">Reference proteome</keyword>
<dbReference type="PANTHER" id="PTHR48228:SF4">
    <property type="entry name" value="BLR3030 PROTEIN"/>
    <property type="match status" value="1"/>
</dbReference>